<dbReference type="Pfam" id="PF00126">
    <property type="entry name" value="HTH_1"/>
    <property type="match status" value="1"/>
</dbReference>
<feature type="domain" description="HTH lysR-type" evidence="5">
    <location>
        <begin position="6"/>
        <end position="63"/>
    </location>
</feature>
<gene>
    <name evidence="6" type="ORF">PQR63_03290</name>
</gene>
<dbReference type="PANTHER" id="PTHR30537">
    <property type="entry name" value="HTH-TYPE TRANSCRIPTIONAL REGULATOR"/>
    <property type="match status" value="1"/>
</dbReference>
<comment type="similarity">
    <text evidence="1">Belongs to the LysR transcriptional regulatory family.</text>
</comment>
<evidence type="ECO:0000256" key="4">
    <source>
        <dbReference type="ARBA" id="ARBA00023163"/>
    </source>
</evidence>
<evidence type="ECO:0000313" key="7">
    <source>
        <dbReference type="Proteomes" id="UP001629214"/>
    </source>
</evidence>
<dbReference type="InterPro" id="IPR036390">
    <property type="entry name" value="WH_DNA-bd_sf"/>
</dbReference>
<reference evidence="6 7" key="1">
    <citation type="journal article" date="2024" name="Chem. Sci.">
        <title>Discovery of megapolipeptins by genome mining of a Burkholderiales bacteria collection.</title>
        <authorList>
            <person name="Paulo B.S."/>
            <person name="Recchia M.J.J."/>
            <person name="Lee S."/>
            <person name="Fergusson C.H."/>
            <person name="Romanowski S.B."/>
            <person name="Hernandez A."/>
            <person name="Krull N."/>
            <person name="Liu D.Y."/>
            <person name="Cavanagh H."/>
            <person name="Bos A."/>
            <person name="Gray C.A."/>
            <person name="Murphy B.T."/>
            <person name="Linington R.G."/>
            <person name="Eustaquio A.S."/>
        </authorList>
    </citation>
    <scope>NUCLEOTIDE SEQUENCE [LARGE SCALE GENOMIC DNA]</scope>
    <source>
        <strain evidence="6 7">RL21-008-BIB-B</strain>
    </source>
</reference>
<dbReference type="Gene3D" id="3.40.190.10">
    <property type="entry name" value="Periplasmic binding protein-like II"/>
    <property type="match status" value="2"/>
</dbReference>
<dbReference type="Pfam" id="PF03466">
    <property type="entry name" value="LysR_substrate"/>
    <property type="match status" value="1"/>
</dbReference>
<comment type="caution">
    <text evidence="6">The sequence shown here is derived from an EMBL/GenBank/DDBJ whole genome shotgun (WGS) entry which is preliminary data.</text>
</comment>
<dbReference type="SUPFAM" id="SSF53850">
    <property type="entry name" value="Periplasmic binding protein-like II"/>
    <property type="match status" value="1"/>
</dbReference>
<keyword evidence="4" id="KW-0804">Transcription</keyword>
<dbReference type="Gene3D" id="1.10.10.10">
    <property type="entry name" value="Winged helix-like DNA-binding domain superfamily/Winged helix DNA-binding domain"/>
    <property type="match status" value="1"/>
</dbReference>
<evidence type="ECO:0000259" key="5">
    <source>
        <dbReference type="PROSITE" id="PS50931"/>
    </source>
</evidence>
<evidence type="ECO:0000256" key="2">
    <source>
        <dbReference type="ARBA" id="ARBA00023015"/>
    </source>
</evidence>
<name>A0ABW8Z2Z0_9BURK</name>
<dbReference type="InterPro" id="IPR005119">
    <property type="entry name" value="LysR_subst-bd"/>
</dbReference>
<keyword evidence="7" id="KW-1185">Reference proteome</keyword>
<dbReference type="Proteomes" id="UP001629214">
    <property type="component" value="Unassembled WGS sequence"/>
</dbReference>
<dbReference type="InterPro" id="IPR058163">
    <property type="entry name" value="LysR-type_TF_proteobact-type"/>
</dbReference>
<sequence length="314" mass="34885">MSISLPPLKALKVFEAAARTRSLTIAAHELHITHSAVSQQIKLLEEHFGQPLFIRLPRGVEATEAAQVFYTEVRAALDRIAMAAEQLTLTGKNRIVRVITAPSVAMRWLIPRLSQFQIDNPRIEVRVTTTVSEHFEDVKDPFDVVLWRSPLERSGFECVRFLDDVSAPLASPHYLELHPINKPADLLQASLIHLSVRADAWQQWLIKAGVPVKKKLPGTSYEHFFLSLQAASTDLGIAMGSLALVDDDLSHGRLRQLFPEVVLHGQGFHMLHRIADGGNANTGNALKTFISWLMQMGQASAYDPSKIYSADSST</sequence>
<proteinExistence type="inferred from homology"/>
<dbReference type="PROSITE" id="PS50931">
    <property type="entry name" value="HTH_LYSR"/>
    <property type="match status" value="1"/>
</dbReference>
<dbReference type="RefSeq" id="WP_408165615.1">
    <property type="nucleotide sequence ID" value="NZ_JAQQFR010000002.1"/>
</dbReference>
<accession>A0ABW8Z2Z0</accession>
<dbReference type="PANTHER" id="PTHR30537:SF74">
    <property type="entry name" value="HTH-TYPE TRANSCRIPTIONAL REGULATOR TRPI"/>
    <property type="match status" value="1"/>
</dbReference>
<dbReference type="InterPro" id="IPR036388">
    <property type="entry name" value="WH-like_DNA-bd_sf"/>
</dbReference>
<dbReference type="EMBL" id="JAQQFR010000002">
    <property type="protein sequence ID" value="MFL9877391.1"/>
    <property type="molecule type" value="Genomic_DNA"/>
</dbReference>
<evidence type="ECO:0000256" key="1">
    <source>
        <dbReference type="ARBA" id="ARBA00009437"/>
    </source>
</evidence>
<evidence type="ECO:0000313" key="6">
    <source>
        <dbReference type="EMBL" id="MFL9877391.1"/>
    </source>
</evidence>
<evidence type="ECO:0000256" key="3">
    <source>
        <dbReference type="ARBA" id="ARBA00023125"/>
    </source>
</evidence>
<dbReference type="PRINTS" id="PR00039">
    <property type="entry name" value="HTHLYSR"/>
</dbReference>
<dbReference type="InterPro" id="IPR000847">
    <property type="entry name" value="LysR_HTH_N"/>
</dbReference>
<dbReference type="SUPFAM" id="SSF46785">
    <property type="entry name" value="Winged helix' DNA-binding domain"/>
    <property type="match status" value="1"/>
</dbReference>
<keyword evidence="2" id="KW-0805">Transcription regulation</keyword>
<dbReference type="CDD" id="cd08432">
    <property type="entry name" value="PBP2_GcdR_TrpI_HvrB_AmpR_like"/>
    <property type="match status" value="1"/>
</dbReference>
<protein>
    <submittedName>
        <fullName evidence="6">LysR substrate-binding domain-containing protein</fullName>
    </submittedName>
</protein>
<keyword evidence="3" id="KW-0238">DNA-binding</keyword>
<organism evidence="6 7">
    <name type="scientific">Herbaspirillum rhizosphaerae</name>
    <dbReference type="NCBI Taxonomy" id="346179"/>
    <lineage>
        <taxon>Bacteria</taxon>
        <taxon>Pseudomonadati</taxon>
        <taxon>Pseudomonadota</taxon>
        <taxon>Betaproteobacteria</taxon>
        <taxon>Burkholderiales</taxon>
        <taxon>Oxalobacteraceae</taxon>
        <taxon>Herbaspirillum</taxon>
    </lineage>
</organism>